<dbReference type="SMART" id="SM00465">
    <property type="entry name" value="GIYc"/>
    <property type="match status" value="1"/>
</dbReference>
<dbReference type="HAMAP" id="MF_00203">
    <property type="entry name" value="UvrC"/>
    <property type="match status" value="1"/>
</dbReference>
<dbReference type="Proteomes" id="UP000250080">
    <property type="component" value="Chromosome I"/>
</dbReference>
<dbReference type="SUPFAM" id="SSF47781">
    <property type="entry name" value="RuvA domain 2-like"/>
    <property type="match status" value="1"/>
</dbReference>
<evidence type="ECO:0000256" key="6">
    <source>
        <dbReference type="HAMAP-Rule" id="MF_00203"/>
    </source>
</evidence>
<dbReference type="SUPFAM" id="SSF46600">
    <property type="entry name" value="C-terminal UvrC-binding domain of UvrB"/>
    <property type="match status" value="1"/>
</dbReference>
<dbReference type="OrthoDB" id="9804933at2"/>
<dbReference type="GO" id="GO:0009380">
    <property type="term" value="C:excinuclease repair complex"/>
    <property type="evidence" value="ECO:0007669"/>
    <property type="project" value="InterPro"/>
</dbReference>
<dbReference type="FunFam" id="3.40.1440.10:FF:000001">
    <property type="entry name" value="UvrABC system protein C"/>
    <property type="match status" value="1"/>
</dbReference>
<evidence type="ECO:0000313" key="9">
    <source>
        <dbReference type="Proteomes" id="UP000250080"/>
    </source>
</evidence>
<dbReference type="AlphaFoldDB" id="A0A0A8Q9D9"/>
<dbReference type="PANTHER" id="PTHR30562:SF1">
    <property type="entry name" value="UVRABC SYSTEM PROTEIN C"/>
    <property type="match status" value="1"/>
</dbReference>
<dbReference type="Pfam" id="PF08459">
    <property type="entry name" value="UvrC_RNaseH_dom"/>
    <property type="match status" value="1"/>
</dbReference>
<proteinExistence type="inferred from homology"/>
<keyword evidence="3 6" id="KW-0228">DNA excision</keyword>
<evidence type="ECO:0000313" key="8">
    <source>
        <dbReference type="EMBL" id="SCQ77014.1"/>
    </source>
</evidence>
<dbReference type="Gene3D" id="3.30.420.340">
    <property type="entry name" value="UvrC, RNAse H endonuclease domain"/>
    <property type="match status" value="1"/>
</dbReference>
<dbReference type="Gene3D" id="1.10.150.20">
    <property type="entry name" value="5' to 3' exonuclease, C-terminal subdomain"/>
    <property type="match status" value="1"/>
</dbReference>
<dbReference type="Pfam" id="PF14520">
    <property type="entry name" value="HHH_5"/>
    <property type="match status" value="1"/>
</dbReference>
<comment type="subunit">
    <text evidence="6">Interacts with UvrB in an incision complex.</text>
</comment>
<name>A0A0A8Q9D9_9ACTN</name>
<evidence type="ECO:0000256" key="4">
    <source>
        <dbReference type="ARBA" id="ARBA00022881"/>
    </source>
</evidence>
<keyword evidence="4 6" id="KW-0267">Excision nuclease</keyword>
<dbReference type="Pfam" id="PF01541">
    <property type="entry name" value="GIY-YIG"/>
    <property type="match status" value="1"/>
</dbReference>
<keyword evidence="2 6" id="KW-0227">DNA damage</keyword>
<dbReference type="InterPro" id="IPR003583">
    <property type="entry name" value="Hlx-hairpin-Hlx_DNA-bd_motif"/>
</dbReference>
<evidence type="ECO:0000256" key="1">
    <source>
        <dbReference type="ARBA" id="ARBA00022490"/>
    </source>
</evidence>
<dbReference type="NCBIfam" id="NF001824">
    <property type="entry name" value="PRK00558.1-5"/>
    <property type="match status" value="1"/>
</dbReference>
<dbReference type="GO" id="GO:0006289">
    <property type="term" value="P:nucleotide-excision repair"/>
    <property type="evidence" value="ECO:0007669"/>
    <property type="project" value="UniProtKB-UniRule"/>
</dbReference>
<keyword evidence="5 6" id="KW-0234">DNA repair</keyword>
<dbReference type="GO" id="GO:0009381">
    <property type="term" value="F:excinuclease ABC activity"/>
    <property type="evidence" value="ECO:0007669"/>
    <property type="project" value="UniProtKB-UniRule"/>
</dbReference>
<dbReference type="PROSITE" id="PS50151">
    <property type="entry name" value="UVR"/>
    <property type="match status" value="1"/>
</dbReference>
<dbReference type="InterPro" id="IPR047296">
    <property type="entry name" value="GIY-YIG_UvrC_Cho"/>
</dbReference>
<dbReference type="PROSITE" id="PS50164">
    <property type="entry name" value="GIY_YIG"/>
    <property type="match status" value="1"/>
</dbReference>
<dbReference type="Gene3D" id="4.10.860.10">
    <property type="entry name" value="UVR domain"/>
    <property type="match status" value="1"/>
</dbReference>
<gene>
    <name evidence="6" type="primary">uvrC</name>
    <name evidence="8" type="ORF">PFR_JS23_745</name>
</gene>
<dbReference type="SUPFAM" id="SSF82771">
    <property type="entry name" value="GIY-YIG endonuclease"/>
    <property type="match status" value="1"/>
</dbReference>
<dbReference type="InterPro" id="IPR000305">
    <property type="entry name" value="GIY-YIG_endonuc"/>
</dbReference>
<comment type="similarity">
    <text evidence="6">Belongs to the UvrC family.</text>
</comment>
<evidence type="ECO:0000256" key="2">
    <source>
        <dbReference type="ARBA" id="ARBA00022763"/>
    </source>
</evidence>
<accession>A0A0A8Q9D9</accession>
<dbReference type="Pfam" id="PF22920">
    <property type="entry name" value="UvrC_RNaseH"/>
    <property type="match status" value="1"/>
</dbReference>
<dbReference type="EMBL" id="LT618793">
    <property type="protein sequence ID" value="SCQ77014.1"/>
    <property type="molecule type" value="Genomic_DNA"/>
</dbReference>
<feature type="region of interest" description="Disordered" evidence="7">
    <location>
        <begin position="645"/>
        <end position="664"/>
    </location>
</feature>
<evidence type="ECO:0000256" key="5">
    <source>
        <dbReference type="ARBA" id="ARBA00023204"/>
    </source>
</evidence>
<dbReference type="GO" id="GO:0003677">
    <property type="term" value="F:DNA binding"/>
    <property type="evidence" value="ECO:0007669"/>
    <property type="project" value="UniProtKB-UniRule"/>
</dbReference>
<evidence type="ECO:0000256" key="3">
    <source>
        <dbReference type="ARBA" id="ARBA00022769"/>
    </source>
</evidence>
<dbReference type="InterPro" id="IPR001162">
    <property type="entry name" value="UvrC_RNase_H_dom"/>
</dbReference>
<dbReference type="InterPro" id="IPR050066">
    <property type="entry name" value="UvrABC_protein_C"/>
</dbReference>
<comment type="function">
    <text evidence="6">The UvrABC repair system catalyzes the recognition and processing of DNA lesions. UvrC both incises the 5' and 3' sides of the lesion. The N-terminal half is responsible for the 3' incision and the C-terminal half is responsible for the 5' incision.</text>
</comment>
<dbReference type="RefSeq" id="WP_036942395.1">
    <property type="nucleotide sequence ID" value="NZ_CCYS01000044.1"/>
</dbReference>
<protein>
    <recommendedName>
        <fullName evidence="6">UvrABC system protein C</fullName>
        <shortName evidence="6">Protein UvrC</shortName>
    </recommendedName>
    <alternativeName>
        <fullName evidence="6">Excinuclease ABC subunit C</fullName>
    </alternativeName>
</protein>
<dbReference type="InterPro" id="IPR004791">
    <property type="entry name" value="UvrC"/>
</dbReference>
<dbReference type="InterPro" id="IPR036876">
    <property type="entry name" value="UVR_dom_sf"/>
</dbReference>
<sequence>MADPSTYRPAPGSIPTDPGVYRFSDEHGQVIYVGKAKNLRNRLNSYFHDISALHPRTQRMVRTAAHVQWTVVQNELESLQLEYTWIKQYDPRFNIMYRDDKTYPWLCVTWSDEYPRVYVGRGAKRKGYRYFGPFGQAWAVRDTVDMLLRIFPMRSCSAGVFRNAQAARRPCLLGYIGKCSAPCVGRVSAAEHREIADDFCSFWEGRTRQLQHKLTKQMRQAAENEEFERAAVLRDSLGALDKATERNAVVLPDGTDADAIAFALDPLELAVQVFHVRGGRIRGERSWIADRADDADESELVESFLLRLYSDSRVPHEILVPVMPPTAPVLTEMLGEQRGGRVNLHVPQRGDKRVLLDTVAKNATEALDRHKAKRAADLATRNQALEELQGALGLPEVPLRIEGYDISHLQGTQVVGSMVVFEDGLSRRSEYRRFVIKSFEGSDDLRAMDEVLTRRFSRLINDRRAMEEASRQGGPGLIDPETGKPLKFAYAPSLVVIDGGPLQVEAAQNAITALGLAEVRVIGLAKRLEEVWLPDQDFPLILPRDSEGLYLLQRVRDESHRFAITHHRQRRSRAMVESVLDDVPGLGAVRRKTVLSHFGSLRKLRAATVDQIAELPGLGAATAQAIVDALRADQPGQAINVTTGEIVSEGPAPHEDASGAGQPA</sequence>
<dbReference type="PANTHER" id="PTHR30562">
    <property type="entry name" value="UVRC/OXIDOREDUCTASE"/>
    <property type="match status" value="1"/>
</dbReference>
<organism evidence="8 9">
    <name type="scientific">Propionibacterium freudenreichii</name>
    <dbReference type="NCBI Taxonomy" id="1744"/>
    <lineage>
        <taxon>Bacteria</taxon>
        <taxon>Bacillati</taxon>
        <taxon>Actinomycetota</taxon>
        <taxon>Actinomycetes</taxon>
        <taxon>Propionibacteriales</taxon>
        <taxon>Propionibacteriaceae</taxon>
        <taxon>Propionibacterium</taxon>
    </lineage>
</organism>
<dbReference type="GO" id="GO:0009432">
    <property type="term" value="P:SOS response"/>
    <property type="evidence" value="ECO:0007669"/>
    <property type="project" value="UniProtKB-UniRule"/>
</dbReference>
<dbReference type="GO" id="GO:0005737">
    <property type="term" value="C:cytoplasm"/>
    <property type="evidence" value="ECO:0007669"/>
    <property type="project" value="UniProtKB-SubCell"/>
</dbReference>
<dbReference type="NCBIfam" id="TIGR00194">
    <property type="entry name" value="uvrC"/>
    <property type="match status" value="1"/>
</dbReference>
<dbReference type="Pfam" id="PF02151">
    <property type="entry name" value="UVR"/>
    <property type="match status" value="1"/>
</dbReference>
<dbReference type="InterPro" id="IPR010994">
    <property type="entry name" value="RuvA_2-like"/>
</dbReference>
<comment type="subcellular location">
    <subcellularLocation>
        <location evidence="6">Cytoplasm</location>
    </subcellularLocation>
</comment>
<keyword evidence="6" id="KW-0742">SOS response</keyword>
<dbReference type="SMART" id="SM00278">
    <property type="entry name" value="HhH1"/>
    <property type="match status" value="2"/>
</dbReference>
<reference evidence="8 9" key="1">
    <citation type="submission" date="2016-09" db="EMBL/GenBank/DDBJ databases">
        <authorList>
            <person name="Laine KS P."/>
        </authorList>
    </citation>
    <scope>NUCLEOTIDE SEQUENCE [LARGE SCALE GENOMIC DNA]</scope>
    <source>
        <strain evidence="8">PFRJS-23</strain>
    </source>
</reference>
<keyword evidence="1 6" id="KW-0963">Cytoplasm</keyword>
<dbReference type="CDD" id="cd10434">
    <property type="entry name" value="GIY-YIG_UvrC_Cho"/>
    <property type="match status" value="1"/>
</dbReference>
<dbReference type="PROSITE" id="PS50165">
    <property type="entry name" value="UVRC"/>
    <property type="match status" value="1"/>
</dbReference>
<dbReference type="InterPro" id="IPR035901">
    <property type="entry name" value="GIY-YIG_endonuc_sf"/>
</dbReference>
<dbReference type="InterPro" id="IPR001943">
    <property type="entry name" value="UVR_dom"/>
</dbReference>
<dbReference type="InterPro" id="IPR038476">
    <property type="entry name" value="UvrC_RNase_H_dom_sf"/>
</dbReference>
<evidence type="ECO:0000256" key="7">
    <source>
        <dbReference type="SAM" id="MobiDB-lite"/>
    </source>
</evidence>
<dbReference type="Gene3D" id="3.40.1440.10">
    <property type="entry name" value="GIY-YIG endonuclease"/>
    <property type="match status" value="1"/>
</dbReference>